<comment type="subcellular location">
    <subcellularLocation>
        <location evidence="1">Membrane</location>
        <topology evidence="1">Multi-pass membrane protein</topology>
    </subcellularLocation>
</comment>
<dbReference type="AlphaFoldDB" id="A0A1F7JBM1"/>
<sequence>MEFIVILILIIFNGIFSMAEIAIISSRKSKLKQMIKEGNKNAEAAYLLSEQPSYFFSTVQIGITAIGIITGAIGNGQVVAKLSLLLQPLPFIGVFHYEIALLSVIVVITYLILIIGELVPKRIAVNNPEKIASLLAPLMSTLMQISLPLVKLLSKSTEIVFKLLHIGPRNEPPITEDEIRALIRQGTDMGIFNRTEKQLVERALQLDDLKVSALMIPRNKIKFFDMTNISHNPRKYLKNYRYSRVIFARGVIDKIEGIVQIKDLLQSYLDDNDFDIKKILTKPLVVPEHTRALKLLELFRHSPTHIAIVLDEFGNVQGLITLNDIFESLVGDIKTQSSYDDTSVVKNNDGSLYLNGMLPIGEVKKLLSIDILPKEGTGLYHTLGGFVITYLDKIPRKGTKFSWKHFDFKIIDMDDNRVDKVLVKENKIENSSK</sequence>
<dbReference type="GO" id="GO:0005886">
    <property type="term" value="C:plasma membrane"/>
    <property type="evidence" value="ECO:0007669"/>
    <property type="project" value="TreeGrafter"/>
</dbReference>
<dbReference type="EMBL" id="MGAV01000026">
    <property type="protein sequence ID" value="OGK53010.1"/>
    <property type="molecule type" value="Genomic_DNA"/>
</dbReference>
<evidence type="ECO:0008006" key="14">
    <source>
        <dbReference type="Google" id="ProtNLM"/>
    </source>
</evidence>
<dbReference type="CDD" id="cd04590">
    <property type="entry name" value="CBS_pair_CorC_HlyC_assoc"/>
    <property type="match status" value="1"/>
</dbReference>
<dbReference type="SUPFAM" id="SSF56176">
    <property type="entry name" value="FAD-binding/transporter-associated domain-like"/>
    <property type="match status" value="1"/>
</dbReference>
<keyword evidence="3" id="KW-0677">Repeat</keyword>
<evidence type="ECO:0000256" key="3">
    <source>
        <dbReference type="ARBA" id="ARBA00022737"/>
    </source>
</evidence>
<evidence type="ECO:0000259" key="11">
    <source>
        <dbReference type="PROSITE" id="PS51846"/>
    </source>
</evidence>
<dbReference type="InterPro" id="IPR046342">
    <property type="entry name" value="CBS_dom_sf"/>
</dbReference>
<evidence type="ECO:0000256" key="2">
    <source>
        <dbReference type="ARBA" id="ARBA00022692"/>
    </source>
</evidence>
<evidence type="ECO:0000256" key="1">
    <source>
        <dbReference type="ARBA" id="ARBA00004141"/>
    </source>
</evidence>
<dbReference type="Pfam" id="PF00571">
    <property type="entry name" value="CBS"/>
    <property type="match status" value="1"/>
</dbReference>
<dbReference type="GO" id="GO:0050660">
    <property type="term" value="F:flavin adenine dinucleotide binding"/>
    <property type="evidence" value="ECO:0007669"/>
    <property type="project" value="InterPro"/>
</dbReference>
<feature type="domain" description="CBS" evidence="10">
    <location>
        <begin position="279"/>
        <end position="335"/>
    </location>
</feature>
<gene>
    <name evidence="12" type="ORF">A3H78_02240</name>
</gene>
<evidence type="ECO:0000256" key="8">
    <source>
        <dbReference type="PROSITE-ProRule" id="PRU01193"/>
    </source>
</evidence>
<evidence type="ECO:0000313" key="12">
    <source>
        <dbReference type="EMBL" id="OGK53010.1"/>
    </source>
</evidence>
<dbReference type="SMART" id="SM01091">
    <property type="entry name" value="CorC_HlyC"/>
    <property type="match status" value="1"/>
</dbReference>
<dbReference type="PROSITE" id="PS51371">
    <property type="entry name" value="CBS"/>
    <property type="match status" value="1"/>
</dbReference>
<dbReference type="Pfam" id="PF03471">
    <property type="entry name" value="CorC_HlyC"/>
    <property type="match status" value="1"/>
</dbReference>
<evidence type="ECO:0000256" key="5">
    <source>
        <dbReference type="ARBA" id="ARBA00023122"/>
    </source>
</evidence>
<comment type="caution">
    <text evidence="12">The sequence shown here is derived from an EMBL/GenBank/DDBJ whole genome shotgun (WGS) entry which is preliminary data.</text>
</comment>
<keyword evidence="5 7" id="KW-0129">CBS domain</keyword>
<keyword evidence="6 8" id="KW-0472">Membrane</keyword>
<dbReference type="PANTHER" id="PTHR22777:SF17">
    <property type="entry name" value="UPF0053 PROTEIN SLL0260"/>
    <property type="match status" value="1"/>
</dbReference>
<dbReference type="InterPro" id="IPR000644">
    <property type="entry name" value="CBS_dom"/>
</dbReference>
<accession>A0A1F7JBM1</accession>
<evidence type="ECO:0000256" key="7">
    <source>
        <dbReference type="PROSITE-ProRule" id="PRU00703"/>
    </source>
</evidence>
<dbReference type="InterPro" id="IPR016169">
    <property type="entry name" value="FAD-bd_PCMH_sub2"/>
</dbReference>
<feature type="transmembrane region" description="Helical" evidence="9">
    <location>
        <begin position="94"/>
        <end position="119"/>
    </location>
</feature>
<feature type="transmembrane region" description="Helical" evidence="9">
    <location>
        <begin position="6"/>
        <end position="24"/>
    </location>
</feature>
<evidence type="ECO:0000256" key="6">
    <source>
        <dbReference type="ARBA" id="ARBA00023136"/>
    </source>
</evidence>
<dbReference type="Pfam" id="PF01595">
    <property type="entry name" value="CNNM"/>
    <property type="match status" value="1"/>
</dbReference>
<dbReference type="PANTHER" id="PTHR22777">
    <property type="entry name" value="HEMOLYSIN-RELATED"/>
    <property type="match status" value="1"/>
</dbReference>
<dbReference type="InterPro" id="IPR036318">
    <property type="entry name" value="FAD-bd_PCMH-like_sf"/>
</dbReference>
<evidence type="ECO:0000256" key="4">
    <source>
        <dbReference type="ARBA" id="ARBA00022989"/>
    </source>
</evidence>
<keyword evidence="2 8" id="KW-0812">Transmembrane</keyword>
<feature type="transmembrane region" description="Helical" evidence="9">
    <location>
        <begin position="54"/>
        <end position="74"/>
    </location>
</feature>
<dbReference type="Gene3D" id="3.10.580.10">
    <property type="entry name" value="CBS-domain"/>
    <property type="match status" value="1"/>
</dbReference>
<evidence type="ECO:0000313" key="13">
    <source>
        <dbReference type="Proteomes" id="UP000177418"/>
    </source>
</evidence>
<dbReference type="Gene3D" id="3.30.465.10">
    <property type="match status" value="1"/>
</dbReference>
<feature type="domain" description="CNNM transmembrane" evidence="11">
    <location>
        <begin position="1"/>
        <end position="196"/>
    </location>
</feature>
<name>A0A1F7JBM1_9BACT</name>
<dbReference type="SUPFAM" id="SSF54631">
    <property type="entry name" value="CBS-domain pair"/>
    <property type="match status" value="1"/>
</dbReference>
<reference evidence="12 13" key="1">
    <citation type="journal article" date="2016" name="Nat. Commun.">
        <title>Thousands of microbial genomes shed light on interconnected biogeochemical processes in an aquifer system.</title>
        <authorList>
            <person name="Anantharaman K."/>
            <person name="Brown C.T."/>
            <person name="Hug L.A."/>
            <person name="Sharon I."/>
            <person name="Castelle C.J."/>
            <person name="Probst A.J."/>
            <person name="Thomas B.C."/>
            <person name="Singh A."/>
            <person name="Wilkins M.J."/>
            <person name="Karaoz U."/>
            <person name="Brodie E.L."/>
            <person name="Williams K.H."/>
            <person name="Hubbard S.S."/>
            <person name="Banfield J.F."/>
        </authorList>
    </citation>
    <scope>NUCLEOTIDE SEQUENCE [LARGE SCALE GENOMIC DNA]</scope>
</reference>
<evidence type="ECO:0000259" key="10">
    <source>
        <dbReference type="PROSITE" id="PS51371"/>
    </source>
</evidence>
<evidence type="ECO:0000256" key="9">
    <source>
        <dbReference type="SAM" id="Phobius"/>
    </source>
</evidence>
<protein>
    <recommendedName>
        <fullName evidence="14">Hemolysin</fullName>
    </recommendedName>
</protein>
<dbReference type="Proteomes" id="UP000177418">
    <property type="component" value="Unassembled WGS sequence"/>
</dbReference>
<dbReference type="PROSITE" id="PS51846">
    <property type="entry name" value="CNNM"/>
    <property type="match status" value="1"/>
</dbReference>
<dbReference type="InterPro" id="IPR002550">
    <property type="entry name" value="CNNM"/>
</dbReference>
<keyword evidence="4 8" id="KW-1133">Transmembrane helix</keyword>
<dbReference type="InterPro" id="IPR044751">
    <property type="entry name" value="Ion_transp-like_CBS"/>
</dbReference>
<proteinExistence type="predicted"/>
<organism evidence="12 13">
    <name type="scientific">Candidatus Roizmanbacteria bacterium RIFCSPLOWO2_02_FULL_36_11</name>
    <dbReference type="NCBI Taxonomy" id="1802071"/>
    <lineage>
        <taxon>Bacteria</taxon>
        <taxon>Candidatus Roizmaniibacteriota</taxon>
    </lineage>
</organism>
<dbReference type="InterPro" id="IPR005170">
    <property type="entry name" value="Transptr-assoc_dom"/>
</dbReference>